<reference evidence="1" key="1">
    <citation type="journal article" date="2015" name="Nature">
        <title>Complex archaea that bridge the gap between prokaryotes and eukaryotes.</title>
        <authorList>
            <person name="Spang A."/>
            <person name="Saw J.H."/>
            <person name="Jorgensen S.L."/>
            <person name="Zaremba-Niedzwiedzka K."/>
            <person name="Martijn J."/>
            <person name="Lind A.E."/>
            <person name="van Eijk R."/>
            <person name="Schleper C."/>
            <person name="Guy L."/>
            <person name="Ettema T.J."/>
        </authorList>
    </citation>
    <scope>NUCLEOTIDE SEQUENCE</scope>
</reference>
<proteinExistence type="predicted"/>
<protein>
    <submittedName>
        <fullName evidence="1">Uncharacterized protein</fullName>
    </submittedName>
</protein>
<evidence type="ECO:0000313" key="1">
    <source>
        <dbReference type="EMBL" id="KKL12119.1"/>
    </source>
</evidence>
<gene>
    <name evidence="1" type="ORF">LCGC14_2538970</name>
</gene>
<feature type="non-terminal residue" evidence="1">
    <location>
        <position position="1"/>
    </location>
</feature>
<name>A0A0F9ARB6_9ZZZZ</name>
<dbReference type="EMBL" id="LAZR01041386">
    <property type="protein sequence ID" value="KKL12119.1"/>
    <property type="molecule type" value="Genomic_DNA"/>
</dbReference>
<accession>A0A0F9ARB6</accession>
<sequence length="233" mass="24242">DKIGNIQYLRQSKPTIALASPTSENYNAGTQELIRWTVSAANTGNIGWEKIVFDVSGSVIITSGGASYTIGSSPDSEQTDGIYMSTTTISGGAVGVQLIAASSMEIWDVDSNTQVTGTSTPFLVDQATATGTARVSFVASAEQQVSANTTKTYKLLGTIQQGSGQIGTSMLTKIASRSTTATSTVYADVAATTGTFVWTDRSGAGDVHSAGSLDWTHDFKVSGLSTPTKTLTR</sequence>
<comment type="caution">
    <text evidence="1">The sequence shown here is derived from an EMBL/GenBank/DDBJ whole genome shotgun (WGS) entry which is preliminary data.</text>
</comment>
<dbReference type="AlphaFoldDB" id="A0A0F9ARB6"/>
<organism evidence="1">
    <name type="scientific">marine sediment metagenome</name>
    <dbReference type="NCBI Taxonomy" id="412755"/>
    <lineage>
        <taxon>unclassified sequences</taxon>
        <taxon>metagenomes</taxon>
        <taxon>ecological metagenomes</taxon>
    </lineage>
</organism>